<dbReference type="SMART" id="SM00156">
    <property type="entry name" value="PP2Ac"/>
    <property type="match status" value="1"/>
</dbReference>
<evidence type="ECO:0000256" key="5">
    <source>
        <dbReference type="ARBA" id="ARBA00023211"/>
    </source>
</evidence>
<dbReference type="CDD" id="cd00144">
    <property type="entry name" value="MPP_PPP_family"/>
    <property type="match status" value="1"/>
</dbReference>
<dbReference type="InterPro" id="IPR051134">
    <property type="entry name" value="PPP_phosphatase"/>
</dbReference>
<dbReference type="InterPro" id="IPR011992">
    <property type="entry name" value="EF-hand-dom_pair"/>
</dbReference>
<proteinExistence type="inferred from homology"/>
<dbReference type="InterPro" id="IPR004843">
    <property type="entry name" value="Calcineurin-like_PHP"/>
</dbReference>
<keyword evidence="4" id="KW-0106">Calcium</keyword>
<comment type="similarity">
    <text evidence="2">Belongs to the PPP phosphatase family.</text>
</comment>
<evidence type="ECO:0000259" key="6">
    <source>
        <dbReference type="PROSITE" id="PS50222"/>
    </source>
</evidence>
<gene>
    <name evidence="7" type="ORF">AMON00008_LOCUS62795</name>
</gene>
<dbReference type="Gene3D" id="1.10.238.10">
    <property type="entry name" value="EF-hand"/>
    <property type="match status" value="1"/>
</dbReference>
<sequence>MATKSNKTTAQRLLAGGRYDDLLQPGRSAELCRRLAVIFRDDPPVDCGKTNGRTVGLSCAYREKYAKEVFSPDAVVKTLELAKDFWDASPQGNVLQIAVPEEARLIIVGDTHGQLEDVLWMFFKYGLPSSTNRYLFNGDIVDRGGHALEILLLLFAFKRDCADSVHVLRGNHEDSNCVIQYGFKVELESKFPEHLTPVWNACTTGVLPLLPVAAVVSDAAQERRIFVVHGGLPVGLNEQTGPLALEGELSSVRRQRPSVHNPSQTDRDGSVLFNLLWADPADSTDEQAACRSRARKFVEADTSAFCERNGVSCIVRSHEVPKNLRGIMACHSGLCYTVFSASNYAGSTGNRGGVLICSGLPLTLQASEHMAPPWPKLAELLPDGMESGQEERSSAVAAWESDFEISDEVYDDTQGFSLYSLVLWCLGLSAVPEPTTPAPVKASTQAAASQQWMQFMAERLVEHKDELFECFSGADRECSGVLPQQAWVDVMMSRLGPHCEGVLTPRLLEDLYNAWGLTDPIHYVRFLHRFQIRDDPSDGSVLVDRIQVVTQLQARLVDFSSLNLERLLDPNGDKEVTRQEFAAFLPRFHIEVPPWQAAALYETISGIVAQSPITLDSTIMCLALVSQDPPPRKEAMEVEEEVGREILESGMTLAGAFRSWDIDGNGFLSLAELEKGLKTLPVTREITYPQARACIEKIDSMGVPNDRVSVFEFIRGVAPRSMTLTLQRSIIKEVLKRVWICRPALLESLAGRDPHSTNVVSLDAFRECVREVNAQLEQMGLPQLTEIQVGVVCEIAAVGGQEVRYDHFVRGLHVEDTCAT</sequence>
<evidence type="ECO:0000256" key="1">
    <source>
        <dbReference type="ARBA" id="ARBA00001936"/>
    </source>
</evidence>
<dbReference type="InterPro" id="IPR018247">
    <property type="entry name" value="EF_Hand_1_Ca_BS"/>
</dbReference>
<evidence type="ECO:0000256" key="4">
    <source>
        <dbReference type="ARBA" id="ARBA00022837"/>
    </source>
</evidence>
<dbReference type="SMART" id="SM00054">
    <property type="entry name" value="EFh"/>
    <property type="match status" value="3"/>
</dbReference>
<dbReference type="EMBL" id="HBNR01087593">
    <property type="protein sequence ID" value="CAE4665782.1"/>
    <property type="molecule type" value="Transcribed_RNA"/>
</dbReference>
<evidence type="ECO:0000256" key="3">
    <source>
        <dbReference type="ARBA" id="ARBA00022723"/>
    </source>
</evidence>
<comment type="cofactor">
    <cofactor evidence="1">
        <name>Mn(2+)</name>
        <dbReference type="ChEBI" id="CHEBI:29035"/>
    </cofactor>
</comment>
<dbReference type="PANTHER" id="PTHR45668:SF5">
    <property type="entry name" value="SERINE_THREONINE-PROTEIN PHOSPHATASE 5"/>
    <property type="match status" value="1"/>
</dbReference>
<dbReference type="Pfam" id="PF00149">
    <property type="entry name" value="Metallophos"/>
    <property type="match status" value="1"/>
</dbReference>
<dbReference type="InterPro" id="IPR006186">
    <property type="entry name" value="Ser/Thr-sp_prot-phosphatase"/>
</dbReference>
<dbReference type="InterPro" id="IPR029052">
    <property type="entry name" value="Metallo-depent_PP-like"/>
</dbReference>
<dbReference type="Gene3D" id="3.60.21.10">
    <property type="match status" value="1"/>
</dbReference>
<keyword evidence="3" id="KW-0479">Metal-binding</keyword>
<dbReference type="SUPFAM" id="SSF47473">
    <property type="entry name" value="EF-hand"/>
    <property type="match status" value="2"/>
</dbReference>
<dbReference type="InterPro" id="IPR002048">
    <property type="entry name" value="EF_hand_dom"/>
</dbReference>
<dbReference type="PANTHER" id="PTHR45668">
    <property type="entry name" value="SERINE/THREONINE-PROTEIN PHOSPHATASE 5-RELATED"/>
    <property type="match status" value="1"/>
</dbReference>
<dbReference type="PRINTS" id="PR00114">
    <property type="entry name" value="STPHPHTASE"/>
</dbReference>
<accession>A0A7S4T615</accession>
<organism evidence="7">
    <name type="scientific">Alexandrium monilatum</name>
    <dbReference type="NCBI Taxonomy" id="311494"/>
    <lineage>
        <taxon>Eukaryota</taxon>
        <taxon>Sar</taxon>
        <taxon>Alveolata</taxon>
        <taxon>Dinophyceae</taxon>
        <taxon>Gonyaulacales</taxon>
        <taxon>Pyrocystaceae</taxon>
        <taxon>Alexandrium</taxon>
    </lineage>
</organism>
<dbReference type="GO" id="GO:0005509">
    <property type="term" value="F:calcium ion binding"/>
    <property type="evidence" value="ECO:0007669"/>
    <property type="project" value="InterPro"/>
</dbReference>
<evidence type="ECO:0000256" key="2">
    <source>
        <dbReference type="ARBA" id="ARBA00008294"/>
    </source>
</evidence>
<dbReference type="PROSITE" id="PS50222">
    <property type="entry name" value="EF_HAND_2"/>
    <property type="match status" value="1"/>
</dbReference>
<protein>
    <recommendedName>
        <fullName evidence="6">EF-hand domain-containing protein</fullName>
    </recommendedName>
</protein>
<feature type="domain" description="EF-hand" evidence="6">
    <location>
        <begin position="648"/>
        <end position="683"/>
    </location>
</feature>
<name>A0A7S4T615_9DINO</name>
<reference evidence="7" key="1">
    <citation type="submission" date="2021-01" db="EMBL/GenBank/DDBJ databases">
        <authorList>
            <person name="Corre E."/>
            <person name="Pelletier E."/>
            <person name="Niang G."/>
            <person name="Scheremetjew M."/>
            <person name="Finn R."/>
            <person name="Kale V."/>
            <person name="Holt S."/>
            <person name="Cochrane G."/>
            <person name="Meng A."/>
            <person name="Brown T."/>
            <person name="Cohen L."/>
        </authorList>
    </citation>
    <scope>NUCLEOTIDE SEQUENCE</scope>
    <source>
        <strain evidence="7">CCMP3105</strain>
    </source>
</reference>
<dbReference type="SUPFAM" id="SSF56300">
    <property type="entry name" value="Metallo-dependent phosphatases"/>
    <property type="match status" value="1"/>
</dbReference>
<evidence type="ECO:0000313" key="7">
    <source>
        <dbReference type="EMBL" id="CAE4665782.1"/>
    </source>
</evidence>
<dbReference type="GO" id="GO:0016787">
    <property type="term" value="F:hydrolase activity"/>
    <property type="evidence" value="ECO:0007669"/>
    <property type="project" value="InterPro"/>
</dbReference>
<dbReference type="PROSITE" id="PS00018">
    <property type="entry name" value="EF_HAND_1"/>
    <property type="match status" value="2"/>
</dbReference>
<dbReference type="AlphaFoldDB" id="A0A7S4T615"/>
<keyword evidence="5" id="KW-0464">Manganese</keyword>